<evidence type="ECO:0000313" key="3">
    <source>
        <dbReference type="Proteomes" id="UP001281761"/>
    </source>
</evidence>
<evidence type="ECO:0000313" key="2">
    <source>
        <dbReference type="EMBL" id="KAK2943211.1"/>
    </source>
</evidence>
<keyword evidence="3" id="KW-1185">Reference proteome</keyword>
<dbReference type="Proteomes" id="UP001281761">
    <property type="component" value="Unassembled WGS sequence"/>
</dbReference>
<sequence length="607" mass="69192">MGNTTESQFDLPLSQEDHEGSEIGPQLPEEGFTFSESDKLALFGGKYFRVSELYTQDPTDECIQKTKQITKQIGQIKPLLTTSLVYPYSDVVLPFWNQKVVEIPKFQLPYIIHNIDLFPRFYRESVLILAQRQEQIHSNIPRCLPPLREISSATADVLTVYKKTITPLIVDINTFQKQISLVEQRVKKLSLLLNSLDAGLPKELKVGGSGPISINPSTLICCFDKVDRDFAYPFSVRNNITEMVHLYFIFPKLPGIGLNVAQGFGLPGGQEQMFMLHLIPDKYMAQSDVMIVKHDKASAELKINLIPAYTAILLPPVINFSDCVIGQTYTKNFIFEPLYDFSHPFTLTTSEMADSVSFSDVEGVIPRVGSFYLTITFKPTSLQTNLGRVSVICGRDTNVDRPINNDWTNLRQNAIPSNKIISLIVLKDTEIHRRHDVSITVVKFVRTFLLHLSGFCELYGSPIWPAVDVNEHYKPVIFIYIGTDTVGFVNYAFELRIRIVPNTLIFLHSSLLHVHINQKKQRSRHIPLHSDAFHNFRHKQPLHNEILKSHFGASVRPLRPASLVLQIPLLVHWNLLLKRGFLYNLANVRKFVFFVVLVACRTLRFFV</sequence>
<gene>
    <name evidence="2" type="ORF">BLNAU_21891</name>
</gene>
<dbReference type="EMBL" id="JARBJD010000357">
    <property type="protein sequence ID" value="KAK2943211.1"/>
    <property type="molecule type" value="Genomic_DNA"/>
</dbReference>
<evidence type="ECO:0000256" key="1">
    <source>
        <dbReference type="SAM" id="MobiDB-lite"/>
    </source>
</evidence>
<dbReference type="InterPro" id="IPR013783">
    <property type="entry name" value="Ig-like_fold"/>
</dbReference>
<protein>
    <submittedName>
        <fullName evidence="2">Uncharacterized protein</fullName>
    </submittedName>
</protein>
<comment type="caution">
    <text evidence="2">The sequence shown here is derived from an EMBL/GenBank/DDBJ whole genome shotgun (WGS) entry which is preliminary data.</text>
</comment>
<organism evidence="2 3">
    <name type="scientific">Blattamonas nauphoetae</name>
    <dbReference type="NCBI Taxonomy" id="2049346"/>
    <lineage>
        <taxon>Eukaryota</taxon>
        <taxon>Metamonada</taxon>
        <taxon>Preaxostyla</taxon>
        <taxon>Oxymonadida</taxon>
        <taxon>Blattamonas</taxon>
    </lineage>
</organism>
<feature type="region of interest" description="Disordered" evidence="1">
    <location>
        <begin position="1"/>
        <end position="28"/>
    </location>
</feature>
<proteinExistence type="predicted"/>
<dbReference type="Gene3D" id="2.60.40.10">
    <property type="entry name" value="Immunoglobulins"/>
    <property type="match status" value="1"/>
</dbReference>
<name>A0ABQ9WXT1_9EUKA</name>
<reference evidence="2 3" key="1">
    <citation type="journal article" date="2022" name="bioRxiv">
        <title>Genomics of Preaxostyla Flagellates Illuminates Evolutionary Transitions and the Path Towards Mitochondrial Loss.</title>
        <authorList>
            <person name="Novak L.V.F."/>
            <person name="Treitli S.C."/>
            <person name="Pyrih J."/>
            <person name="Halakuc P."/>
            <person name="Pipaliya S.V."/>
            <person name="Vacek V."/>
            <person name="Brzon O."/>
            <person name="Soukal P."/>
            <person name="Eme L."/>
            <person name="Dacks J.B."/>
            <person name="Karnkowska A."/>
            <person name="Elias M."/>
            <person name="Hampl V."/>
        </authorList>
    </citation>
    <scope>NUCLEOTIDE SEQUENCE [LARGE SCALE GENOMIC DNA]</scope>
    <source>
        <strain evidence="2">NAU3</strain>
        <tissue evidence="2">Gut</tissue>
    </source>
</reference>
<accession>A0ABQ9WXT1</accession>